<reference evidence="1 2" key="1">
    <citation type="submission" date="2017-04" db="EMBL/GenBank/DDBJ databases">
        <authorList>
            <person name="Afonso C.L."/>
            <person name="Miller P.J."/>
            <person name="Scott M.A."/>
            <person name="Spackman E."/>
            <person name="Goraichik I."/>
            <person name="Dimitrov K.M."/>
            <person name="Suarez D.L."/>
            <person name="Swayne D.E."/>
        </authorList>
    </citation>
    <scope>NUCLEOTIDE SEQUENCE [LARGE SCALE GENOMIC DNA]</scope>
    <source>
        <strain evidence="1 2">KR-140</strain>
    </source>
</reference>
<dbReference type="RefSeq" id="WP_084048060.1">
    <property type="nucleotide sequence ID" value="NZ_FWWU01000009.1"/>
</dbReference>
<evidence type="ECO:0000313" key="1">
    <source>
        <dbReference type="EMBL" id="SMB89355.1"/>
    </source>
</evidence>
<dbReference type="OrthoDB" id="9875075at2"/>
<keyword evidence="2" id="KW-1185">Reference proteome</keyword>
<dbReference type="EMBL" id="FWWU01000009">
    <property type="protein sequence ID" value="SMB89355.1"/>
    <property type="molecule type" value="Genomic_DNA"/>
</dbReference>
<evidence type="ECO:0000313" key="2">
    <source>
        <dbReference type="Proteomes" id="UP000192582"/>
    </source>
</evidence>
<gene>
    <name evidence="1" type="ORF">SAMN00790413_00377</name>
</gene>
<proteinExistence type="predicted"/>
<dbReference type="AlphaFoldDB" id="A0A1W1V7P7"/>
<dbReference type="Proteomes" id="UP000192582">
    <property type="component" value="Unassembled WGS sequence"/>
</dbReference>
<name>A0A1W1V7P7_9DEIO</name>
<accession>A0A1W1V7P7</accession>
<organism evidence="1 2">
    <name type="scientific">Deinococcus hopiensis KR-140</name>
    <dbReference type="NCBI Taxonomy" id="695939"/>
    <lineage>
        <taxon>Bacteria</taxon>
        <taxon>Thermotogati</taxon>
        <taxon>Deinococcota</taxon>
        <taxon>Deinococci</taxon>
        <taxon>Deinococcales</taxon>
        <taxon>Deinococcaceae</taxon>
        <taxon>Deinococcus</taxon>
    </lineage>
</organism>
<sequence length="62" mass="6743">MSREERLQQVLKTFVDTLNDFAEGRHSPEVHAATIRRLLAEVHALKAAGAGPQAISTVSFVA</sequence>
<protein>
    <submittedName>
        <fullName evidence="1">Uncharacterized protein</fullName>
    </submittedName>
</protein>